<feature type="transmembrane region" description="Helical" evidence="7">
    <location>
        <begin position="200"/>
        <end position="222"/>
    </location>
</feature>
<dbReference type="InterPro" id="IPR036259">
    <property type="entry name" value="MFS_trans_sf"/>
</dbReference>
<protein>
    <submittedName>
        <fullName evidence="9">Similar to Uncharacterized transporter C1002.16c acc. no. Q9US44</fullName>
    </submittedName>
</protein>
<feature type="transmembrane region" description="Helical" evidence="7">
    <location>
        <begin position="397"/>
        <end position="418"/>
    </location>
</feature>
<name>U4LKA3_PYROM</name>
<dbReference type="STRING" id="1076935.U4LKA3"/>
<keyword evidence="10" id="KW-1185">Reference proteome</keyword>
<dbReference type="FunFam" id="1.20.1250.20:FF:000068">
    <property type="entry name" value="MFS general substrate transporter"/>
    <property type="match status" value="1"/>
</dbReference>
<keyword evidence="3 7" id="KW-0812">Transmembrane</keyword>
<evidence type="ECO:0000256" key="1">
    <source>
        <dbReference type="ARBA" id="ARBA00004141"/>
    </source>
</evidence>
<feature type="transmembrane region" description="Helical" evidence="7">
    <location>
        <begin position="167"/>
        <end position="188"/>
    </location>
</feature>
<dbReference type="eggNOG" id="KOG2533">
    <property type="taxonomic scope" value="Eukaryota"/>
</dbReference>
<reference evidence="9 10" key="1">
    <citation type="journal article" date="2013" name="PLoS Genet.">
        <title>The genome and development-dependent transcriptomes of Pyronema confluens: a window into fungal evolution.</title>
        <authorList>
            <person name="Traeger S."/>
            <person name="Altegoer F."/>
            <person name="Freitag M."/>
            <person name="Gabaldon T."/>
            <person name="Kempken F."/>
            <person name="Kumar A."/>
            <person name="Marcet-Houben M."/>
            <person name="Poggeler S."/>
            <person name="Stajich J.E."/>
            <person name="Nowrousian M."/>
        </authorList>
    </citation>
    <scope>NUCLEOTIDE SEQUENCE [LARGE SCALE GENOMIC DNA]</scope>
    <source>
        <strain evidence="10">CBS 100304</strain>
        <tissue evidence="9">Vegetative mycelium</tissue>
    </source>
</reference>
<feature type="transmembrane region" description="Helical" evidence="7">
    <location>
        <begin position="79"/>
        <end position="100"/>
    </location>
</feature>
<dbReference type="SUPFAM" id="SSF103473">
    <property type="entry name" value="MFS general substrate transporter"/>
    <property type="match status" value="1"/>
</dbReference>
<dbReference type="PANTHER" id="PTHR43791">
    <property type="entry name" value="PERMEASE-RELATED"/>
    <property type="match status" value="1"/>
</dbReference>
<evidence type="ECO:0000256" key="5">
    <source>
        <dbReference type="ARBA" id="ARBA00023136"/>
    </source>
</evidence>
<keyword evidence="4 7" id="KW-1133">Transmembrane helix</keyword>
<feature type="transmembrane region" description="Helical" evidence="7">
    <location>
        <begin position="137"/>
        <end position="155"/>
    </location>
</feature>
<dbReference type="InterPro" id="IPR020846">
    <property type="entry name" value="MFS_dom"/>
</dbReference>
<dbReference type="InterPro" id="IPR011701">
    <property type="entry name" value="MFS"/>
</dbReference>
<dbReference type="OrthoDB" id="2985014at2759"/>
<evidence type="ECO:0000256" key="3">
    <source>
        <dbReference type="ARBA" id="ARBA00022692"/>
    </source>
</evidence>
<sequence>MSAEKVAVDHPPASDPETGSNSENAPPLDTRKLLMKLDLRILPVLSLAYLFAFLDRVNIGNAAVFGLSKELNLKGTQYNFALCIFFIPYILLEIPSNALLKKIKPHRFLSGCIFMFGLTTVLQGLVTSYGGLLATRFFLGAFETGLFPGAFYLLSMWYRREESQSRFSFFFISTTLASAFGGLLASAIGKMDGVRGMLAWRWIFILEGTMTCVFAIGSYFTIPDFPEDVKWLNEQEREWVITRLRGDVGSSGRETPAVKWKDLKVIFTDYKYILGAVMYLGFIVPAYGFSYFAPTIIKGWNYTPIEAQLRTVPVAMVAWVLAMATAYASDWMKHRYWFIIFCSSITVIGFAVLMTTHGNRAVQYGGLFMSYPGAFSAMPLVVCYFQTNLAGHTRRSIGSAFQISFGNLGGVIATFIFLAKDGPYYVTGYSVCIAFTILTMVTSTFYVIGIRRENKLREAGLAGIVVENEEDEGEIGDMSRKFRYIL</sequence>
<feature type="transmembrane region" description="Helical" evidence="7">
    <location>
        <begin position="312"/>
        <end position="329"/>
    </location>
</feature>
<feature type="transmembrane region" description="Helical" evidence="7">
    <location>
        <begin position="336"/>
        <end position="355"/>
    </location>
</feature>
<evidence type="ECO:0000256" key="4">
    <source>
        <dbReference type="ARBA" id="ARBA00022989"/>
    </source>
</evidence>
<feature type="transmembrane region" description="Helical" evidence="7">
    <location>
        <begin position="361"/>
        <end position="385"/>
    </location>
</feature>
<evidence type="ECO:0000256" key="7">
    <source>
        <dbReference type="SAM" id="Phobius"/>
    </source>
</evidence>
<keyword evidence="5 7" id="KW-0472">Membrane</keyword>
<evidence type="ECO:0000313" key="10">
    <source>
        <dbReference type="Proteomes" id="UP000018144"/>
    </source>
</evidence>
<dbReference type="Proteomes" id="UP000018144">
    <property type="component" value="Unassembled WGS sequence"/>
</dbReference>
<feature type="transmembrane region" description="Helical" evidence="7">
    <location>
        <begin position="424"/>
        <end position="448"/>
    </location>
</feature>
<organism evidence="9 10">
    <name type="scientific">Pyronema omphalodes (strain CBS 100304)</name>
    <name type="common">Pyronema confluens</name>
    <dbReference type="NCBI Taxonomy" id="1076935"/>
    <lineage>
        <taxon>Eukaryota</taxon>
        <taxon>Fungi</taxon>
        <taxon>Dikarya</taxon>
        <taxon>Ascomycota</taxon>
        <taxon>Pezizomycotina</taxon>
        <taxon>Pezizomycetes</taxon>
        <taxon>Pezizales</taxon>
        <taxon>Pyronemataceae</taxon>
        <taxon>Pyronema</taxon>
    </lineage>
</organism>
<feature type="domain" description="Major facilitator superfamily (MFS) profile" evidence="8">
    <location>
        <begin position="41"/>
        <end position="454"/>
    </location>
</feature>
<dbReference type="Pfam" id="PF07690">
    <property type="entry name" value="MFS_1"/>
    <property type="match status" value="1"/>
</dbReference>
<feature type="region of interest" description="Disordered" evidence="6">
    <location>
        <begin position="1"/>
        <end position="27"/>
    </location>
</feature>
<evidence type="ECO:0000256" key="6">
    <source>
        <dbReference type="SAM" id="MobiDB-lite"/>
    </source>
</evidence>
<proteinExistence type="predicted"/>
<feature type="transmembrane region" description="Helical" evidence="7">
    <location>
        <begin position="112"/>
        <end position="131"/>
    </location>
</feature>
<accession>U4LKA3</accession>
<dbReference type="Gene3D" id="1.20.1250.20">
    <property type="entry name" value="MFS general substrate transporter like domains"/>
    <property type="match status" value="2"/>
</dbReference>
<dbReference type="OMA" id="GFTTMMQ"/>
<dbReference type="EMBL" id="HF935718">
    <property type="protein sequence ID" value="CCX32002.1"/>
    <property type="molecule type" value="Genomic_DNA"/>
</dbReference>
<comment type="subcellular location">
    <subcellularLocation>
        <location evidence="1">Membrane</location>
        <topology evidence="1">Multi-pass membrane protein</topology>
    </subcellularLocation>
</comment>
<dbReference type="GO" id="GO:0022857">
    <property type="term" value="F:transmembrane transporter activity"/>
    <property type="evidence" value="ECO:0007669"/>
    <property type="project" value="InterPro"/>
</dbReference>
<evidence type="ECO:0000259" key="8">
    <source>
        <dbReference type="PROSITE" id="PS50850"/>
    </source>
</evidence>
<dbReference type="PANTHER" id="PTHR43791:SF46">
    <property type="entry name" value="MAJOR FACILITATOR SUPERFAMILY (MFS) PROFILE DOMAIN-CONTAINING PROTEIN-RELATED"/>
    <property type="match status" value="1"/>
</dbReference>
<feature type="transmembrane region" description="Helical" evidence="7">
    <location>
        <begin position="41"/>
        <end position="59"/>
    </location>
</feature>
<gene>
    <name evidence="9" type="ORF">PCON_12097</name>
</gene>
<dbReference type="GO" id="GO:0005886">
    <property type="term" value="C:plasma membrane"/>
    <property type="evidence" value="ECO:0007669"/>
    <property type="project" value="TreeGrafter"/>
</dbReference>
<keyword evidence="2" id="KW-0813">Transport</keyword>
<dbReference type="FunFam" id="1.20.1250.20:FF:000034">
    <property type="entry name" value="MFS general substrate transporter"/>
    <property type="match status" value="1"/>
</dbReference>
<dbReference type="PROSITE" id="PS50850">
    <property type="entry name" value="MFS"/>
    <property type="match status" value="1"/>
</dbReference>
<dbReference type="AlphaFoldDB" id="U4LKA3"/>
<evidence type="ECO:0000256" key="2">
    <source>
        <dbReference type="ARBA" id="ARBA00022448"/>
    </source>
</evidence>
<feature type="transmembrane region" description="Helical" evidence="7">
    <location>
        <begin position="272"/>
        <end position="292"/>
    </location>
</feature>
<evidence type="ECO:0000313" key="9">
    <source>
        <dbReference type="EMBL" id="CCX32002.1"/>
    </source>
</evidence>